<sequence length="51" mass="5802">MVSSTLLVAKCDWLVMVFIYKTLPFSLDLKNCDISLQELKLHSQSINLSTN</sequence>
<gene>
    <name evidence="1" type="ORF">HUJ06_001885</name>
</gene>
<proteinExistence type="predicted"/>
<dbReference type="AlphaFoldDB" id="A0A822ZJP3"/>
<accession>A0A822ZJP3</accession>
<comment type="caution">
    <text evidence="1">The sequence shown here is derived from an EMBL/GenBank/DDBJ whole genome shotgun (WGS) entry which is preliminary data.</text>
</comment>
<dbReference type="Proteomes" id="UP000607653">
    <property type="component" value="Unassembled WGS sequence"/>
</dbReference>
<evidence type="ECO:0000313" key="1">
    <source>
        <dbReference type="EMBL" id="DAD43655.1"/>
    </source>
</evidence>
<reference evidence="1 2" key="1">
    <citation type="journal article" date="2020" name="Mol. Biol. Evol.">
        <title>Distinct Expression and Methylation Patterns for Genes with Different Fates following a Single Whole-Genome Duplication in Flowering Plants.</title>
        <authorList>
            <person name="Shi T."/>
            <person name="Rahmani R.S."/>
            <person name="Gugger P.F."/>
            <person name="Wang M."/>
            <person name="Li H."/>
            <person name="Zhang Y."/>
            <person name="Li Z."/>
            <person name="Wang Q."/>
            <person name="Van de Peer Y."/>
            <person name="Marchal K."/>
            <person name="Chen J."/>
        </authorList>
    </citation>
    <scope>NUCLEOTIDE SEQUENCE [LARGE SCALE GENOMIC DNA]</scope>
    <source>
        <tissue evidence="1">Leaf</tissue>
    </source>
</reference>
<evidence type="ECO:0000313" key="2">
    <source>
        <dbReference type="Proteomes" id="UP000607653"/>
    </source>
</evidence>
<name>A0A822ZJP3_NELNU</name>
<keyword evidence="2" id="KW-1185">Reference proteome</keyword>
<dbReference type="EMBL" id="DUZY01000006">
    <property type="protein sequence ID" value="DAD43655.1"/>
    <property type="molecule type" value="Genomic_DNA"/>
</dbReference>
<protein>
    <submittedName>
        <fullName evidence="1">Uncharacterized protein</fullName>
    </submittedName>
</protein>
<organism evidence="1 2">
    <name type="scientific">Nelumbo nucifera</name>
    <name type="common">Sacred lotus</name>
    <dbReference type="NCBI Taxonomy" id="4432"/>
    <lineage>
        <taxon>Eukaryota</taxon>
        <taxon>Viridiplantae</taxon>
        <taxon>Streptophyta</taxon>
        <taxon>Embryophyta</taxon>
        <taxon>Tracheophyta</taxon>
        <taxon>Spermatophyta</taxon>
        <taxon>Magnoliopsida</taxon>
        <taxon>Proteales</taxon>
        <taxon>Nelumbonaceae</taxon>
        <taxon>Nelumbo</taxon>
    </lineage>
</organism>